<organism evidence="2 3">
    <name type="scientific">Piloderma croceum (strain F 1598)</name>
    <dbReference type="NCBI Taxonomy" id="765440"/>
    <lineage>
        <taxon>Eukaryota</taxon>
        <taxon>Fungi</taxon>
        <taxon>Dikarya</taxon>
        <taxon>Basidiomycota</taxon>
        <taxon>Agaricomycotina</taxon>
        <taxon>Agaricomycetes</taxon>
        <taxon>Agaricomycetidae</taxon>
        <taxon>Atheliales</taxon>
        <taxon>Atheliaceae</taxon>
        <taxon>Piloderma</taxon>
    </lineage>
</organism>
<evidence type="ECO:0000313" key="2">
    <source>
        <dbReference type="EMBL" id="KIM87442.1"/>
    </source>
</evidence>
<evidence type="ECO:0000256" key="1">
    <source>
        <dbReference type="SAM" id="Phobius"/>
    </source>
</evidence>
<dbReference type="Proteomes" id="UP000054166">
    <property type="component" value="Unassembled WGS sequence"/>
</dbReference>
<feature type="transmembrane region" description="Helical" evidence="1">
    <location>
        <begin position="6"/>
        <end position="27"/>
    </location>
</feature>
<keyword evidence="3" id="KW-1185">Reference proteome</keyword>
<evidence type="ECO:0000313" key="3">
    <source>
        <dbReference type="Proteomes" id="UP000054166"/>
    </source>
</evidence>
<reference evidence="2 3" key="1">
    <citation type="submission" date="2014-04" db="EMBL/GenBank/DDBJ databases">
        <authorList>
            <consortium name="DOE Joint Genome Institute"/>
            <person name="Kuo A."/>
            <person name="Tarkka M."/>
            <person name="Buscot F."/>
            <person name="Kohler A."/>
            <person name="Nagy L.G."/>
            <person name="Floudas D."/>
            <person name="Copeland A."/>
            <person name="Barry K.W."/>
            <person name="Cichocki N."/>
            <person name="Veneault-Fourrey C."/>
            <person name="LaButti K."/>
            <person name="Lindquist E.A."/>
            <person name="Lipzen A."/>
            <person name="Lundell T."/>
            <person name="Morin E."/>
            <person name="Murat C."/>
            <person name="Sun H."/>
            <person name="Tunlid A."/>
            <person name="Henrissat B."/>
            <person name="Grigoriev I.V."/>
            <person name="Hibbett D.S."/>
            <person name="Martin F."/>
            <person name="Nordberg H.P."/>
            <person name="Cantor M.N."/>
            <person name="Hua S.X."/>
        </authorList>
    </citation>
    <scope>NUCLEOTIDE SEQUENCE [LARGE SCALE GENOMIC DNA]</scope>
    <source>
        <strain evidence="2 3">F 1598</strain>
    </source>
</reference>
<reference evidence="3" key="2">
    <citation type="submission" date="2015-01" db="EMBL/GenBank/DDBJ databases">
        <title>Evolutionary Origins and Diversification of the Mycorrhizal Mutualists.</title>
        <authorList>
            <consortium name="DOE Joint Genome Institute"/>
            <consortium name="Mycorrhizal Genomics Consortium"/>
            <person name="Kohler A."/>
            <person name="Kuo A."/>
            <person name="Nagy L.G."/>
            <person name="Floudas D."/>
            <person name="Copeland A."/>
            <person name="Barry K.W."/>
            <person name="Cichocki N."/>
            <person name="Veneault-Fourrey C."/>
            <person name="LaButti K."/>
            <person name="Lindquist E.A."/>
            <person name="Lipzen A."/>
            <person name="Lundell T."/>
            <person name="Morin E."/>
            <person name="Murat C."/>
            <person name="Riley R."/>
            <person name="Ohm R."/>
            <person name="Sun H."/>
            <person name="Tunlid A."/>
            <person name="Henrissat B."/>
            <person name="Grigoriev I.V."/>
            <person name="Hibbett D.S."/>
            <person name="Martin F."/>
        </authorList>
    </citation>
    <scope>NUCLEOTIDE SEQUENCE [LARGE SCALE GENOMIC DNA]</scope>
    <source>
        <strain evidence="3">F 1598</strain>
    </source>
</reference>
<keyword evidence="1" id="KW-1133">Transmembrane helix</keyword>
<accession>A0A0C3CCM7</accession>
<sequence length="54" mass="6477">MDGVVLYFWAFSTFLALKHWLTLAQLVRILSNCLRYNASVHYVDKLNYRVFYTD</sequence>
<keyword evidence="1" id="KW-0812">Transmembrane</keyword>
<gene>
    <name evidence="2" type="ORF">PILCRDRAFT_277051</name>
</gene>
<name>A0A0C3CCM7_PILCF</name>
<keyword evidence="1" id="KW-0472">Membrane</keyword>
<protein>
    <submittedName>
        <fullName evidence="2">Uncharacterized protein</fullName>
    </submittedName>
</protein>
<proteinExistence type="predicted"/>
<dbReference type="EMBL" id="KN832979">
    <property type="protein sequence ID" value="KIM87442.1"/>
    <property type="molecule type" value="Genomic_DNA"/>
</dbReference>
<dbReference type="AlphaFoldDB" id="A0A0C3CCM7"/>
<dbReference type="HOGENOM" id="CLU_3051146_0_0_1"/>
<dbReference type="InParanoid" id="A0A0C3CCM7"/>